<reference evidence="1" key="1">
    <citation type="submission" date="2018-05" db="EMBL/GenBank/DDBJ databases">
        <authorList>
            <person name="Lanie J.A."/>
            <person name="Ng W.-L."/>
            <person name="Kazmierczak K.M."/>
            <person name="Andrzejewski T.M."/>
            <person name="Davidsen T.M."/>
            <person name="Wayne K.J."/>
            <person name="Tettelin H."/>
            <person name="Glass J.I."/>
            <person name="Rusch D."/>
            <person name="Podicherti R."/>
            <person name="Tsui H.-C.T."/>
            <person name="Winkler M.E."/>
        </authorList>
    </citation>
    <scope>NUCLEOTIDE SEQUENCE</scope>
</reference>
<dbReference type="AlphaFoldDB" id="A0A381SJC6"/>
<gene>
    <name evidence="1" type="ORF">METZ01_LOCUS54207</name>
</gene>
<evidence type="ECO:0000313" key="1">
    <source>
        <dbReference type="EMBL" id="SVA01353.1"/>
    </source>
</evidence>
<dbReference type="EMBL" id="UINC01002895">
    <property type="protein sequence ID" value="SVA01353.1"/>
    <property type="molecule type" value="Genomic_DNA"/>
</dbReference>
<accession>A0A381SJC6</accession>
<organism evidence="1">
    <name type="scientific">marine metagenome</name>
    <dbReference type="NCBI Taxonomy" id="408172"/>
    <lineage>
        <taxon>unclassified sequences</taxon>
        <taxon>metagenomes</taxon>
        <taxon>ecological metagenomes</taxon>
    </lineage>
</organism>
<name>A0A381SJC6_9ZZZZ</name>
<proteinExistence type="predicted"/>
<sequence length="77" mass="8516">MIKSVDTCLTCENLVDSLKCIKHNVSVQIDNVCDDHSIKEAFSKMSDCLNCSNYQTESCPNSEKSAPGMLCFSWTSS</sequence>
<protein>
    <submittedName>
        <fullName evidence="1">Uncharacterized protein</fullName>
    </submittedName>
</protein>